<dbReference type="GO" id="GO:0007165">
    <property type="term" value="P:signal transduction"/>
    <property type="evidence" value="ECO:0007669"/>
    <property type="project" value="InterPro"/>
</dbReference>
<dbReference type="InterPro" id="IPR042342">
    <property type="entry name" value="TTC22"/>
</dbReference>
<dbReference type="PANTHER" id="PTHR16253">
    <property type="entry name" value="TETRATRICOPEPTIDE REPEAT PROTEIN 22"/>
    <property type="match status" value="1"/>
</dbReference>
<dbReference type="SMART" id="SM00255">
    <property type="entry name" value="TIR"/>
    <property type="match status" value="1"/>
</dbReference>
<name>A0A8B6DMF1_MYTGA</name>
<sequence>MANANRKVRYKRLNETVDEIEFSELPPQDITVLTVCSPFVSTKVEENMPLLPVEENNDIESTFVCCEHTEHRHHAASTYETYVGESIDQTYVKSPLSGSEPIGSLLQFDSEDNCDKKFNLPSGKKYHLFVSHSSNDTEDVYKICAELEERFYLKCSNFERDFVGGETMDKNIKHEMSKSVKVLLVLSPSYLESDWCMGEAHEAIEMSSKTKSNSVIPIMLQSLDSEFPTILKRYRYIDCEKENDVAAKIRDAFYHSGI</sequence>
<evidence type="ECO:0000259" key="1">
    <source>
        <dbReference type="PROSITE" id="PS50104"/>
    </source>
</evidence>
<gene>
    <name evidence="2" type="ORF">MGAL_10B060010</name>
</gene>
<protein>
    <recommendedName>
        <fullName evidence="1">TIR domain-containing protein</fullName>
    </recommendedName>
</protein>
<dbReference type="SUPFAM" id="SSF52200">
    <property type="entry name" value="Toll/Interleukin receptor TIR domain"/>
    <property type="match status" value="1"/>
</dbReference>
<accession>A0A8B6DMF1</accession>
<feature type="domain" description="TIR" evidence="1">
    <location>
        <begin position="124"/>
        <end position="253"/>
    </location>
</feature>
<dbReference type="OrthoDB" id="6161467at2759"/>
<dbReference type="PROSITE" id="PS50104">
    <property type="entry name" value="TIR"/>
    <property type="match status" value="1"/>
</dbReference>
<dbReference type="InterPro" id="IPR035897">
    <property type="entry name" value="Toll_tir_struct_dom_sf"/>
</dbReference>
<reference evidence="2" key="1">
    <citation type="submission" date="2018-11" db="EMBL/GenBank/DDBJ databases">
        <authorList>
            <person name="Alioto T."/>
            <person name="Alioto T."/>
        </authorList>
    </citation>
    <scope>NUCLEOTIDE SEQUENCE</scope>
</reference>
<proteinExistence type="predicted"/>
<evidence type="ECO:0000313" key="3">
    <source>
        <dbReference type="Proteomes" id="UP000596742"/>
    </source>
</evidence>
<dbReference type="Proteomes" id="UP000596742">
    <property type="component" value="Unassembled WGS sequence"/>
</dbReference>
<keyword evidence="3" id="KW-1185">Reference proteome</keyword>
<dbReference type="Gene3D" id="3.40.50.10140">
    <property type="entry name" value="Toll/interleukin-1 receptor homology (TIR) domain"/>
    <property type="match status" value="1"/>
</dbReference>
<dbReference type="PANTHER" id="PTHR16253:SF0">
    <property type="entry name" value="TETRATRICOPEPTIDE REPEAT PROTEIN 22"/>
    <property type="match status" value="1"/>
</dbReference>
<dbReference type="EMBL" id="UYJE01003681">
    <property type="protein sequence ID" value="VDI21482.1"/>
    <property type="molecule type" value="Genomic_DNA"/>
</dbReference>
<dbReference type="Pfam" id="PF13676">
    <property type="entry name" value="TIR_2"/>
    <property type="match status" value="1"/>
</dbReference>
<dbReference type="InterPro" id="IPR000157">
    <property type="entry name" value="TIR_dom"/>
</dbReference>
<dbReference type="AlphaFoldDB" id="A0A8B6DMF1"/>
<organism evidence="2 3">
    <name type="scientific">Mytilus galloprovincialis</name>
    <name type="common">Mediterranean mussel</name>
    <dbReference type="NCBI Taxonomy" id="29158"/>
    <lineage>
        <taxon>Eukaryota</taxon>
        <taxon>Metazoa</taxon>
        <taxon>Spiralia</taxon>
        <taxon>Lophotrochozoa</taxon>
        <taxon>Mollusca</taxon>
        <taxon>Bivalvia</taxon>
        <taxon>Autobranchia</taxon>
        <taxon>Pteriomorphia</taxon>
        <taxon>Mytilida</taxon>
        <taxon>Mytiloidea</taxon>
        <taxon>Mytilidae</taxon>
        <taxon>Mytilinae</taxon>
        <taxon>Mytilus</taxon>
    </lineage>
</organism>
<evidence type="ECO:0000313" key="2">
    <source>
        <dbReference type="EMBL" id="VDI21482.1"/>
    </source>
</evidence>
<comment type="caution">
    <text evidence="2">The sequence shown here is derived from an EMBL/GenBank/DDBJ whole genome shotgun (WGS) entry which is preliminary data.</text>
</comment>